<dbReference type="EMBL" id="FRFC01000003">
    <property type="protein sequence ID" value="SHO45700.1"/>
    <property type="molecule type" value="Genomic_DNA"/>
</dbReference>
<name>A0A2H1EHX9_9ARCH</name>
<evidence type="ECO:0000313" key="2">
    <source>
        <dbReference type="Proteomes" id="UP000232412"/>
    </source>
</evidence>
<accession>A0A2H1EHX9</accession>
<gene>
    <name evidence="1" type="ORF">NSIN_20748</name>
</gene>
<keyword evidence="2" id="KW-1185">Reference proteome</keyword>
<proteinExistence type="predicted"/>
<evidence type="ECO:0000313" key="1">
    <source>
        <dbReference type="EMBL" id="SHO45700.1"/>
    </source>
</evidence>
<dbReference type="Proteomes" id="UP000232412">
    <property type="component" value="Unassembled WGS sequence"/>
</dbReference>
<protein>
    <submittedName>
        <fullName evidence="1">Uncharacterized protein</fullName>
    </submittedName>
</protein>
<reference evidence="2" key="1">
    <citation type="submission" date="2016-12" db="EMBL/GenBank/DDBJ databases">
        <authorList>
            <person name="Herbold C."/>
        </authorList>
    </citation>
    <scope>NUCLEOTIDE SEQUENCE [LARGE SCALE GENOMIC DNA]</scope>
</reference>
<dbReference type="AlphaFoldDB" id="A0A2H1EHX9"/>
<organism evidence="1 2">
    <name type="scientific">Nitrosotalea sinensis</name>
    <dbReference type="NCBI Taxonomy" id="1499975"/>
    <lineage>
        <taxon>Archaea</taxon>
        <taxon>Nitrososphaerota</taxon>
        <taxon>Nitrososphaeria</taxon>
        <taxon>Nitrosotaleales</taxon>
        <taxon>Nitrosotaleaceae</taxon>
        <taxon>Nitrosotalea</taxon>
    </lineage>
</organism>
<sequence length="45" mass="4986">MAPFVENLVGVCACTGFANRIKDADKTKIVNNLAYILVIRMIFLV</sequence>